<proteinExistence type="predicted"/>
<dbReference type="GO" id="GO:0005506">
    <property type="term" value="F:iron ion binding"/>
    <property type="evidence" value="ECO:0007669"/>
    <property type="project" value="InterPro"/>
</dbReference>
<dbReference type="InterPro" id="IPR024934">
    <property type="entry name" value="Rubredoxin-like_dom"/>
</dbReference>
<accession>A0A1Y5IBE8</accession>
<evidence type="ECO:0000313" key="4">
    <source>
        <dbReference type="EMBL" id="OUS45393.1"/>
    </source>
</evidence>
<dbReference type="AlphaFoldDB" id="A0A1Y5IBE8"/>
<keyword evidence="2" id="KW-0472">Membrane</keyword>
<dbReference type="Proteomes" id="UP000195557">
    <property type="component" value="Unassembled WGS sequence"/>
</dbReference>
<dbReference type="PROSITE" id="PS50903">
    <property type="entry name" value="RUBREDOXIN_LIKE"/>
    <property type="match status" value="1"/>
</dbReference>
<organism evidence="4">
    <name type="scientific">Ostreococcus tauri</name>
    <name type="common">Marine green alga</name>
    <dbReference type="NCBI Taxonomy" id="70448"/>
    <lineage>
        <taxon>Eukaryota</taxon>
        <taxon>Viridiplantae</taxon>
        <taxon>Chlorophyta</taxon>
        <taxon>Mamiellophyceae</taxon>
        <taxon>Mamiellales</taxon>
        <taxon>Bathycoccaceae</taxon>
        <taxon>Ostreococcus</taxon>
    </lineage>
</organism>
<protein>
    <recommendedName>
        <fullName evidence="3">Rubredoxin-like domain-containing protein</fullName>
    </recommendedName>
</protein>
<feature type="region of interest" description="Disordered" evidence="1">
    <location>
        <begin position="65"/>
        <end position="105"/>
    </location>
</feature>
<feature type="domain" description="Rubredoxin-like" evidence="3">
    <location>
        <begin position="114"/>
        <end position="159"/>
    </location>
</feature>
<dbReference type="Gene3D" id="2.20.28.10">
    <property type="match status" value="1"/>
</dbReference>
<gene>
    <name evidence="4" type="ORF">BE221DRAFT_76728</name>
</gene>
<name>A0A1Y5IBE8_OSTTA</name>
<feature type="region of interest" description="Disordered" evidence="1">
    <location>
        <begin position="24"/>
        <end position="50"/>
    </location>
</feature>
<dbReference type="EMBL" id="KZ155790">
    <property type="protein sequence ID" value="OUS45393.1"/>
    <property type="molecule type" value="Genomic_DNA"/>
</dbReference>
<keyword evidence="2" id="KW-1133">Transmembrane helix</keyword>
<evidence type="ECO:0000256" key="2">
    <source>
        <dbReference type="SAM" id="Phobius"/>
    </source>
</evidence>
<sequence>MFALAFSATSRALPTRVAIEARPRARASTARARTTARVGRPWGDVGDRRHDRVTDDANALSIPQRRSRRAPTTRALFGKKPASEPAPAAGKSRFNKPAKATEKPAKGEPYLVDGKLWVCQGCGYVYDGQRGAWAEGKRCPMCGERRFALKDPQELQVAIYSLVALVGLLGVLYGLVTLF</sequence>
<keyword evidence="2" id="KW-0812">Transmembrane</keyword>
<evidence type="ECO:0000256" key="1">
    <source>
        <dbReference type="SAM" id="MobiDB-lite"/>
    </source>
</evidence>
<dbReference type="CDD" id="cd00350">
    <property type="entry name" value="rubredoxin_like"/>
    <property type="match status" value="1"/>
</dbReference>
<feature type="compositionally biased region" description="Low complexity" evidence="1">
    <location>
        <begin position="26"/>
        <end position="37"/>
    </location>
</feature>
<feature type="transmembrane region" description="Helical" evidence="2">
    <location>
        <begin position="157"/>
        <end position="176"/>
    </location>
</feature>
<evidence type="ECO:0000259" key="3">
    <source>
        <dbReference type="PROSITE" id="PS50903"/>
    </source>
</evidence>
<dbReference type="SUPFAM" id="SSF57802">
    <property type="entry name" value="Rubredoxin-like"/>
    <property type="match status" value="1"/>
</dbReference>
<reference evidence="4" key="1">
    <citation type="submission" date="2017-04" db="EMBL/GenBank/DDBJ databases">
        <title>Population genomics of picophytoplankton unveils novel chromosome hypervariability.</title>
        <authorList>
            <consortium name="DOE Joint Genome Institute"/>
            <person name="Blanc-Mathieu R."/>
            <person name="Krasovec M."/>
            <person name="Hebrard M."/>
            <person name="Yau S."/>
            <person name="Desgranges E."/>
            <person name="Martin J."/>
            <person name="Schackwitz W."/>
            <person name="Kuo A."/>
            <person name="Salin G."/>
            <person name="Donnadieu C."/>
            <person name="Desdevises Y."/>
            <person name="Sanchez-Ferandin S."/>
            <person name="Moreau H."/>
            <person name="Rivals E."/>
            <person name="Grigoriev I.V."/>
            <person name="Grimsley N."/>
            <person name="Eyre-Walker A."/>
            <person name="Piganeau G."/>
        </authorList>
    </citation>
    <scope>NUCLEOTIDE SEQUENCE [LARGE SCALE GENOMIC DNA]</scope>
    <source>
        <strain evidence="4">RCC 1115</strain>
    </source>
</reference>